<keyword evidence="3" id="KW-1185">Reference proteome</keyword>
<dbReference type="AlphaFoldDB" id="A0A0C9Y497"/>
<dbReference type="Proteomes" id="UP000054018">
    <property type="component" value="Unassembled WGS sequence"/>
</dbReference>
<dbReference type="OrthoDB" id="2131701at2759"/>
<dbReference type="Gene3D" id="2.80.10.50">
    <property type="match status" value="1"/>
</dbReference>
<dbReference type="EMBL" id="KN833714">
    <property type="protein sequence ID" value="KIK24613.1"/>
    <property type="molecule type" value="Genomic_DNA"/>
</dbReference>
<accession>A0A0C9Y497</accession>
<evidence type="ECO:0008006" key="4">
    <source>
        <dbReference type="Google" id="ProtNLM"/>
    </source>
</evidence>
<dbReference type="HOGENOM" id="CLU_1787611_0_0_1"/>
<sequence>MVADIQSGIYAIINVEAINVCLEILGPQSNFAVIAQPFRSHPNQAWMVHRGVDGTYAISGLHHPLLLNAFPSEHGARVVGMPVTCWWSIENEPGFENIYRLSLAHTYLDLEIANNGGFLLGGPITVGERSGGHNQLWRLQRLSFVVS</sequence>
<evidence type="ECO:0000313" key="3">
    <source>
        <dbReference type="Proteomes" id="UP000054018"/>
    </source>
</evidence>
<name>A0A0C9Y497_9AGAM</name>
<reference evidence="1" key="3">
    <citation type="submission" date="2015-02" db="EMBL/GenBank/DDBJ databases">
        <title>Evolutionary Origins and Diversification of the Mycorrhizal Mutualists.</title>
        <authorList>
            <consortium name="DOE Joint Genome Institute"/>
            <consortium name="Mycorrhizal Genomics Consortium"/>
            <person name="Kohler A."/>
            <person name="Kuo A."/>
            <person name="Nagy L.G."/>
            <person name="Floudas D."/>
            <person name="Copeland A."/>
            <person name="Barry K.W."/>
            <person name="Cichocki N."/>
            <person name="Veneault-Fourrey C."/>
            <person name="LaButti K."/>
            <person name="Lindquist E.A."/>
            <person name="Lipzen A."/>
            <person name="Lundell T."/>
            <person name="Morin E."/>
            <person name="Murat C."/>
            <person name="Riley R."/>
            <person name="Ohm R."/>
            <person name="Sun H."/>
            <person name="Tunlid A."/>
            <person name="Henrissat B."/>
            <person name="Grigoriev I.V."/>
            <person name="Hibbett D.S."/>
            <person name="Martin F."/>
        </authorList>
    </citation>
    <scope>NUCLEOTIDE SEQUENCE</scope>
    <source>
        <strain evidence="1">441</strain>
    </source>
</reference>
<dbReference type="InterPro" id="IPR035992">
    <property type="entry name" value="Ricin_B-like_lectins"/>
</dbReference>
<evidence type="ECO:0000313" key="1">
    <source>
        <dbReference type="EMBL" id="KIK11891.1"/>
    </source>
</evidence>
<dbReference type="EMBL" id="KN834143">
    <property type="protein sequence ID" value="KIK11891.1"/>
    <property type="molecule type" value="Genomic_DNA"/>
</dbReference>
<organism evidence="1 3">
    <name type="scientific">Pisolithus microcarpus 441</name>
    <dbReference type="NCBI Taxonomy" id="765257"/>
    <lineage>
        <taxon>Eukaryota</taxon>
        <taxon>Fungi</taxon>
        <taxon>Dikarya</taxon>
        <taxon>Basidiomycota</taxon>
        <taxon>Agaricomycotina</taxon>
        <taxon>Agaricomycetes</taxon>
        <taxon>Agaricomycetidae</taxon>
        <taxon>Boletales</taxon>
        <taxon>Sclerodermatineae</taxon>
        <taxon>Pisolithaceae</taxon>
        <taxon>Pisolithus</taxon>
    </lineage>
</organism>
<protein>
    <recommendedName>
        <fullName evidence="4">Ricin B lectin domain-containing protein</fullName>
    </recommendedName>
</protein>
<dbReference type="SUPFAM" id="SSF50370">
    <property type="entry name" value="Ricin B-like lectins"/>
    <property type="match status" value="1"/>
</dbReference>
<proteinExistence type="predicted"/>
<reference evidence="1 3" key="1">
    <citation type="submission" date="2014-04" db="EMBL/GenBank/DDBJ databases">
        <authorList>
            <consortium name="DOE Joint Genome Institute"/>
            <person name="Kuo A."/>
            <person name="Kohler A."/>
            <person name="Costa M.D."/>
            <person name="Nagy L.G."/>
            <person name="Floudas D."/>
            <person name="Copeland A."/>
            <person name="Barry K.W."/>
            <person name="Cichocki N."/>
            <person name="Veneault-Fourrey C."/>
            <person name="LaButti K."/>
            <person name="Lindquist E.A."/>
            <person name="Lipzen A."/>
            <person name="Lundell T."/>
            <person name="Morin E."/>
            <person name="Murat C."/>
            <person name="Sun H."/>
            <person name="Tunlid A."/>
            <person name="Henrissat B."/>
            <person name="Grigoriev I.V."/>
            <person name="Hibbett D.S."/>
            <person name="Martin F."/>
            <person name="Nordberg H.P."/>
            <person name="Cantor M.N."/>
            <person name="Hua S.X."/>
        </authorList>
    </citation>
    <scope>NUCLEOTIDE SEQUENCE [LARGE SCALE GENOMIC DNA]</scope>
    <source>
        <strain evidence="1 3">441</strain>
    </source>
</reference>
<evidence type="ECO:0000313" key="2">
    <source>
        <dbReference type="EMBL" id="KIK24613.1"/>
    </source>
</evidence>
<gene>
    <name evidence="2" type="ORF">PISMIDRAFT_677989</name>
    <name evidence="1" type="ORF">PISMIDRAFT_689964</name>
</gene>
<reference evidence="3" key="2">
    <citation type="submission" date="2015-01" db="EMBL/GenBank/DDBJ databases">
        <title>Evolutionary Origins and Diversification of the Mycorrhizal Mutualists.</title>
        <authorList>
            <consortium name="DOE Joint Genome Institute"/>
            <consortium name="Mycorrhizal Genomics Consortium"/>
            <person name="Kohler A."/>
            <person name="Kuo A."/>
            <person name="Nagy L.G."/>
            <person name="Floudas D."/>
            <person name="Copeland A."/>
            <person name="Barry K.W."/>
            <person name="Cichocki N."/>
            <person name="Veneault-Fourrey C."/>
            <person name="LaButti K."/>
            <person name="Lindquist E.A."/>
            <person name="Lipzen A."/>
            <person name="Lundell T."/>
            <person name="Morin E."/>
            <person name="Murat C."/>
            <person name="Riley R."/>
            <person name="Ohm R."/>
            <person name="Sun H."/>
            <person name="Tunlid A."/>
            <person name="Henrissat B."/>
            <person name="Grigoriev I.V."/>
            <person name="Hibbett D.S."/>
            <person name="Martin F."/>
        </authorList>
    </citation>
    <scope>NUCLEOTIDE SEQUENCE [LARGE SCALE GENOMIC DNA]</scope>
    <source>
        <strain evidence="3">441</strain>
    </source>
</reference>